<protein>
    <submittedName>
        <fullName evidence="1">Uncharacterized protein</fullName>
    </submittedName>
</protein>
<evidence type="ECO:0000313" key="2">
    <source>
        <dbReference type="Proteomes" id="UP000012220"/>
    </source>
</evidence>
<organism evidence="1 2">
    <name type="scientific">Leptospira interrogans serovar Australis str. 200703203</name>
    <dbReference type="NCBI Taxonomy" id="1085541"/>
    <lineage>
        <taxon>Bacteria</taxon>
        <taxon>Pseudomonadati</taxon>
        <taxon>Spirochaetota</taxon>
        <taxon>Spirochaetia</taxon>
        <taxon>Leptospirales</taxon>
        <taxon>Leptospiraceae</taxon>
        <taxon>Leptospira</taxon>
    </lineage>
</organism>
<accession>N1UC82</accession>
<comment type="caution">
    <text evidence="1">The sequence shown here is derived from an EMBL/GenBank/DDBJ whole genome shotgun (WGS) entry which is preliminary data.</text>
</comment>
<evidence type="ECO:0000313" key="1">
    <source>
        <dbReference type="EMBL" id="EMY23858.1"/>
    </source>
</evidence>
<dbReference type="Proteomes" id="UP000012220">
    <property type="component" value="Unassembled WGS sequence"/>
</dbReference>
<dbReference type="EMBL" id="AHNY02000223">
    <property type="protein sequence ID" value="EMY23858.1"/>
    <property type="molecule type" value="Genomic_DNA"/>
</dbReference>
<gene>
    <name evidence="1" type="ORF">LEP1GSC115_3262</name>
</gene>
<dbReference type="BioCyc" id="LINT1085541:G11IQ-1342-MONOMER"/>
<sequence>MNLILDKFIISKIDMQDEEKENQNISHHDSQSLNLDKTETIFNLKQSQIDSSSPNTVLTFNFSLSFYRLKKEFSQKKINFFKKFAFEKIILHLKKIGICF</sequence>
<reference evidence="1 2" key="1">
    <citation type="submission" date="2013-02" db="EMBL/GenBank/DDBJ databases">
        <authorList>
            <person name="Harkins D.M."/>
            <person name="Durkin A.S."/>
            <person name="Brinkac L.M."/>
            <person name="Haft D.H."/>
            <person name="Selengut J.D."/>
            <person name="Sanka R."/>
            <person name="DePew J."/>
            <person name="Purushe J."/>
            <person name="Picardeau M."/>
            <person name="Werts C."/>
            <person name="Goarant C."/>
            <person name="Vinetz J.M."/>
            <person name="Sutton G.G."/>
            <person name="Nierman W.C."/>
            <person name="Fouts D.E."/>
        </authorList>
    </citation>
    <scope>NUCLEOTIDE SEQUENCE [LARGE SCALE GENOMIC DNA]</scope>
    <source>
        <strain evidence="1 2">200703203</strain>
    </source>
</reference>
<dbReference type="AlphaFoldDB" id="N1UC82"/>
<proteinExistence type="predicted"/>
<name>N1UC82_LEPIR</name>